<evidence type="ECO:0000259" key="15">
    <source>
        <dbReference type="Pfam" id="PF02776"/>
    </source>
</evidence>
<dbReference type="GO" id="GO:0050660">
    <property type="term" value="F:flavin adenine dinucleotide binding"/>
    <property type="evidence" value="ECO:0007669"/>
    <property type="project" value="InterPro"/>
</dbReference>
<dbReference type="Pfam" id="PF02775">
    <property type="entry name" value="TPP_enzyme_C"/>
    <property type="match status" value="1"/>
</dbReference>
<dbReference type="AlphaFoldDB" id="A0A1T4L7Q6"/>
<keyword evidence="7 12" id="KW-0479">Metal-binding</keyword>
<evidence type="ECO:0000259" key="14">
    <source>
        <dbReference type="Pfam" id="PF02775"/>
    </source>
</evidence>
<dbReference type="PANTHER" id="PTHR18968">
    <property type="entry name" value="THIAMINE PYROPHOSPHATE ENZYMES"/>
    <property type="match status" value="1"/>
</dbReference>
<comment type="catalytic activity">
    <reaction evidence="11 12">
        <text>2 pyruvate + H(+) = (2S)-2-acetolactate + CO2</text>
        <dbReference type="Rhea" id="RHEA:25249"/>
        <dbReference type="ChEBI" id="CHEBI:15361"/>
        <dbReference type="ChEBI" id="CHEBI:15378"/>
        <dbReference type="ChEBI" id="CHEBI:16526"/>
        <dbReference type="ChEBI" id="CHEBI:58476"/>
        <dbReference type="EC" id="2.2.1.6"/>
    </reaction>
</comment>
<dbReference type="CDD" id="cd02015">
    <property type="entry name" value="TPP_AHAS"/>
    <property type="match status" value="1"/>
</dbReference>
<evidence type="ECO:0000256" key="7">
    <source>
        <dbReference type="ARBA" id="ARBA00022723"/>
    </source>
</evidence>
<dbReference type="InterPro" id="IPR012000">
    <property type="entry name" value="Thiamin_PyroP_enz_cen_dom"/>
</dbReference>
<reference evidence="17" key="1">
    <citation type="submission" date="2017-02" db="EMBL/GenBank/DDBJ databases">
        <authorList>
            <person name="Varghese N."/>
            <person name="Submissions S."/>
        </authorList>
    </citation>
    <scope>NUCLEOTIDE SEQUENCE [LARGE SCALE GENOMIC DNA]</scope>
    <source>
        <strain evidence="17">DSM 16521</strain>
    </source>
</reference>
<dbReference type="InterPro" id="IPR000399">
    <property type="entry name" value="TPP-bd_CS"/>
</dbReference>
<dbReference type="EMBL" id="FUXM01000001">
    <property type="protein sequence ID" value="SJZ50739.1"/>
    <property type="molecule type" value="Genomic_DNA"/>
</dbReference>
<evidence type="ECO:0000256" key="8">
    <source>
        <dbReference type="ARBA" id="ARBA00022842"/>
    </source>
</evidence>
<dbReference type="FunFam" id="3.40.50.970:FF:000007">
    <property type="entry name" value="Acetolactate synthase"/>
    <property type="match status" value="1"/>
</dbReference>
<evidence type="ECO:0000313" key="17">
    <source>
        <dbReference type="Proteomes" id="UP000189933"/>
    </source>
</evidence>
<keyword evidence="9 12" id="KW-0786">Thiamine pyrophosphate</keyword>
<evidence type="ECO:0000256" key="5">
    <source>
        <dbReference type="ARBA" id="ARBA00022605"/>
    </source>
</evidence>
<keyword evidence="8 12" id="KW-0460">Magnesium</keyword>
<dbReference type="CDD" id="cd07035">
    <property type="entry name" value="TPP_PYR_POX_like"/>
    <property type="match status" value="1"/>
</dbReference>
<evidence type="ECO:0000313" key="16">
    <source>
        <dbReference type="EMBL" id="SJZ50739.1"/>
    </source>
</evidence>
<dbReference type="GO" id="GO:0005948">
    <property type="term" value="C:acetolactate synthase complex"/>
    <property type="evidence" value="ECO:0007669"/>
    <property type="project" value="TreeGrafter"/>
</dbReference>
<evidence type="ECO:0000256" key="1">
    <source>
        <dbReference type="ARBA" id="ARBA00004974"/>
    </source>
</evidence>
<dbReference type="NCBIfam" id="TIGR00118">
    <property type="entry name" value="acolac_lg"/>
    <property type="match status" value="1"/>
</dbReference>
<dbReference type="Proteomes" id="UP000189933">
    <property type="component" value="Unassembled WGS sequence"/>
</dbReference>
<evidence type="ECO:0000256" key="2">
    <source>
        <dbReference type="ARBA" id="ARBA00005025"/>
    </source>
</evidence>
<evidence type="ECO:0000256" key="4">
    <source>
        <dbReference type="ARBA" id="ARBA00013145"/>
    </source>
</evidence>
<dbReference type="SUPFAM" id="SSF52518">
    <property type="entry name" value="Thiamin diphosphate-binding fold (THDP-binding)"/>
    <property type="match status" value="2"/>
</dbReference>
<accession>A0A1T4L7Q6</accession>
<dbReference type="FunFam" id="3.40.50.1220:FF:000008">
    <property type="entry name" value="Acetolactate synthase"/>
    <property type="match status" value="1"/>
</dbReference>
<dbReference type="Pfam" id="PF00205">
    <property type="entry name" value="TPP_enzyme_M"/>
    <property type="match status" value="1"/>
</dbReference>
<comment type="pathway">
    <text evidence="2 12">Amino-acid biosynthesis; L-valine biosynthesis; L-valine from pyruvate: step 1/4.</text>
</comment>
<keyword evidence="17" id="KW-1185">Reference proteome</keyword>
<dbReference type="InterPro" id="IPR045229">
    <property type="entry name" value="TPP_enz"/>
</dbReference>
<sequence>MKMKAAQALIKCLELEEVEIIFGYPGGAVLPIYDALYGKGIKHVLVRQEQGAVHAANGYARVTGKTGVVLATSGPGATNLVTGIANAYMDSIPVVLITGQVSTGMVGTDAFQEVDITGITIPITKHNYLVKNAQDLPRIVKQAFYLARSGRPGPVLIDIPRDVQEQEIEFAIPEDFRPQGYKPTYRGNARQVKLAAELLNQAQRPVLYVGGGAIHAGAQPELVALAEKLQAPVTTTLMGLGAFPGGHPLALGMLGLHGWKSANLAVQNCDVLVSLGARFDDRVTGAVEKFAPQARIIHIDIDPAEIGKNVRVDVPIVGDVRLVLQDLLPRLEPVASREEWLAQIRQWQRQYPLPTPREKGCPQAQIQGWEVIQALYRLTGGEAIIVTDVGQHQMWAAQHFPVNRPRSFLSSGGLGTMGYGMPAAVGAQMGRPGEKVILITGDGSFQMSMNEFGTAVEQGLPVKVIVLNNRQLAMVRQLQEFYCGGRYLGVDYTGQPDFAMFARCYGARGYSINRREELEAILKEALTEKGPVIVDISVCGRENVYPMVLGGCGLEEAITSKEEWNG</sequence>
<evidence type="ECO:0000256" key="12">
    <source>
        <dbReference type="RuleBase" id="RU003591"/>
    </source>
</evidence>
<dbReference type="InterPro" id="IPR029061">
    <property type="entry name" value="THDP-binding"/>
</dbReference>
<name>A0A1T4L7Q6_9FIRM</name>
<dbReference type="PANTHER" id="PTHR18968:SF13">
    <property type="entry name" value="ACETOLACTATE SYNTHASE CATALYTIC SUBUNIT, MITOCHONDRIAL"/>
    <property type="match status" value="1"/>
</dbReference>
<dbReference type="GO" id="GO:0000287">
    <property type="term" value="F:magnesium ion binding"/>
    <property type="evidence" value="ECO:0007669"/>
    <property type="project" value="UniProtKB-UniRule"/>
</dbReference>
<keyword evidence="5 12" id="KW-0028">Amino-acid biosynthesis</keyword>
<dbReference type="Pfam" id="PF02776">
    <property type="entry name" value="TPP_enzyme_N"/>
    <property type="match status" value="1"/>
</dbReference>
<protein>
    <recommendedName>
        <fullName evidence="4 12">Acetolactate synthase</fullName>
        <ecNumber evidence="4 12">2.2.1.6</ecNumber>
    </recommendedName>
</protein>
<organism evidence="16 17">
    <name type="scientific">Carboxydocella sporoproducens DSM 16521</name>
    <dbReference type="NCBI Taxonomy" id="1121270"/>
    <lineage>
        <taxon>Bacteria</taxon>
        <taxon>Bacillati</taxon>
        <taxon>Bacillota</taxon>
        <taxon>Clostridia</taxon>
        <taxon>Eubacteriales</taxon>
        <taxon>Clostridiales Family XVI. Incertae Sedis</taxon>
        <taxon>Carboxydocella</taxon>
    </lineage>
</organism>
<dbReference type="InterPro" id="IPR039368">
    <property type="entry name" value="AHAS_TPP"/>
</dbReference>
<dbReference type="InterPro" id="IPR029035">
    <property type="entry name" value="DHS-like_NAD/FAD-binding_dom"/>
</dbReference>
<comment type="similarity">
    <text evidence="3 12">Belongs to the TPP enzyme family.</text>
</comment>
<dbReference type="UniPathway" id="UPA00047">
    <property type="reaction ID" value="UER00055"/>
</dbReference>
<dbReference type="EC" id="2.2.1.6" evidence="4 12"/>
<comment type="pathway">
    <text evidence="1 12">Amino-acid biosynthesis; L-isoleucine biosynthesis; L-isoleucine from 2-oxobutanoate: step 1/4.</text>
</comment>
<dbReference type="Gene3D" id="3.40.50.970">
    <property type="match status" value="2"/>
</dbReference>
<feature type="domain" description="Thiamine pyrophosphate enzyme TPP-binding" evidence="14">
    <location>
        <begin position="388"/>
        <end position="536"/>
    </location>
</feature>
<dbReference type="RefSeq" id="WP_078664226.1">
    <property type="nucleotide sequence ID" value="NZ_FUXM01000001.1"/>
</dbReference>
<evidence type="ECO:0000256" key="6">
    <source>
        <dbReference type="ARBA" id="ARBA00022679"/>
    </source>
</evidence>
<comment type="cofactor">
    <cofactor evidence="12">
        <name>Mg(2+)</name>
        <dbReference type="ChEBI" id="CHEBI:18420"/>
    </cofactor>
    <text evidence="12">Binds 1 Mg(2+) ion per subunit.</text>
</comment>
<dbReference type="PROSITE" id="PS00187">
    <property type="entry name" value="TPP_ENZYMES"/>
    <property type="match status" value="1"/>
</dbReference>
<dbReference type="GO" id="GO:0009097">
    <property type="term" value="P:isoleucine biosynthetic process"/>
    <property type="evidence" value="ECO:0007669"/>
    <property type="project" value="UniProtKB-UniPathway"/>
</dbReference>
<comment type="cofactor">
    <cofactor evidence="12">
        <name>thiamine diphosphate</name>
        <dbReference type="ChEBI" id="CHEBI:58937"/>
    </cofactor>
    <text evidence="12">Binds 1 thiamine pyrophosphate per subunit.</text>
</comment>
<keyword evidence="10 12" id="KW-0100">Branched-chain amino acid biosynthesis</keyword>
<dbReference type="Gene3D" id="3.40.50.1220">
    <property type="entry name" value="TPP-binding domain"/>
    <property type="match status" value="1"/>
</dbReference>
<evidence type="ECO:0000256" key="11">
    <source>
        <dbReference type="ARBA" id="ARBA00048670"/>
    </source>
</evidence>
<dbReference type="GO" id="GO:0003984">
    <property type="term" value="F:acetolactate synthase activity"/>
    <property type="evidence" value="ECO:0007669"/>
    <property type="project" value="UniProtKB-EC"/>
</dbReference>
<dbReference type="UniPathway" id="UPA00049">
    <property type="reaction ID" value="UER00059"/>
</dbReference>
<dbReference type="SUPFAM" id="SSF52467">
    <property type="entry name" value="DHS-like NAD/FAD-binding domain"/>
    <property type="match status" value="1"/>
</dbReference>
<evidence type="ECO:0000259" key="13">
    <source>
        <dbReference type="Pfam" id="PF00205"/>
    </source>
</evidence>
<evidence type="ECO:0000256" key="9">
    <source>
        <dbReference type="ARBA" id="ARBA00023052"/>
    </source>
</evidence>
<dbReference type="OrthoDB" id="4494979at2"/>
<proteinExistence type="inferred from homology"/>
<dbReference type="InterPro" id="IPR012001">
    <property type="entry name" value="Thiamin_PyroP_enz_TPP-bd_dom"/>
</dbReference>
<dbReference type="InterPro" id="IPR011766">
    <property type="entry name" value="TPP_enzyme_TPP-bd"/>
</dbReference>
<evidence type="ECO:0000256" key="10">
    <source>
        <dbReference type="ARBA" id="ARBA00023304"/>
    </source>
</evidence>
<feature type="domain" description="Thiamine pyrophosphate enzyme central" evidence="13">
    <location>
        <begin position="193"/>
        <end position="327"/>
    </location>
</feature>
<dbReference type="GO" id="GO:0009099">
    <property type="term" value="P:L-valine biosynthetic process"/>
    <property type="evidence" value="ECO:0007669"/>
    <property type="project" value="UniProtKB-UniPathway"/>
</dbReference>
<dbReference type="InterPro" id="IPR012846">
    <property type="entry name" value="Acetolactate_synth_lsu"/>
</dbReference>
<dbReference type="GO" id="GO:0030976">
    <property type="term" value="F:thiamine pyrophosphate binding"/>
    <property type="evidence" value="ECO:0007669"/>
    <property type="project" value="UniProtKB-UniRule"/>
</dbReference>
<feature type="domain" description="Thiamine pyrophosphate enzyme N-terminal TPP-binding" evidence="15">
    <location>
        <begin position="3"/>
        <end position="117"/>
    </location>
</feature>
<evidence type="ECO:0000256" key="3">
    <source>
        <dbReference type="ARBA" id="ARBA00007812"/>
    </source>
</evidence>
<gene>
    <name evidence="16" type="ORF">SAMN02745885_00068</name>
</gene>
<keyword evidence="6 12" id="KW-0808">Transferase</keyword>